<feature type="transmembrane region" description="Helical" evidence="12">
    <location>
        <begin position="375"/>
        <end position="396"/>
    </location>
</feature>
<keyword evidence="4 11" id="KW-0813">Transport</keyword>
<dbReference type="Gene3D" id="1.20.81.30">
    <property type="entry name" value="Type II secretion system (T2SS), domain F"/>
    <property type="match status" value="2"/>
</dbReference>
<evidence type="ECO:0000256" key="3">
    <source>
        <dbReference type="ARBA" id="ARBA00005745"/>
    </source>
</evidence>
<dbReference type="InterPro" id="IPR042094">
    <property type="entry name" value="T2SS_GspF_sf"/>
</dbReference>
<dbReference type="AlphaFoldDB" id="A0AAW6U2G9"/>
<evidence type="ECO:0000256" key="7">
    <source>
        <dbReference type="ARBA" id="ARBA00022692"/>
    </source>
</evidence>
<dbReference type="RefSeq" id="WP_349246100.1">
    <property type="nucleotide sequence ID" value="NZ_JASCXX010000023.1"/>
</dbReference>
<reference evidence="14" key="1">
    <citation type="submission" date="2023-05" db="EMBL/GenBank/DDBJ databases">
        <title>Anaerotaeda fermentans gen. nov., sp. nov., a novel anaerobic planctomycete of the new family within the order Sedimentisphaerales isolated from Taman Peninsula, Russia.</title>
        <authorList>
            <person name="Khomyakova M.A."/>
            <person name="Merkel A.Y."/>
            <person name="Slobodkin A.I."/>
        </authorList>
    </citation>
    <scope>NUCLEOTIDE SEQUENCE</scope>
    <source>
        <strain evidence="14">M17dextr</strain>
    </source>
</reference>
<keyword evidence="6" id="KW-0997">Cell inner membrane</keyword>
<dbReference type="GO" id="GO:0005886">
    <property type="term" value="C:plasma membrane"/>
    <property type="evidence" value="ECO:0007669"/>
    <property type="project" value="UniProtKB-SubCell"/>
</dbReference>
<feature type="transmembrane region" description="Helical" evidence="12">
    <location>
        <begin position="252"/>
        <end position="268"/>
    </location>
</feature>
<evidence type="ECO:0000256" key="6">
    <source>
        <dbReference type="ARBA" id="ARBA00022519"/>
    </source>
</evidence>
<evidence type="ECO:0000256" key="1">
    <source>
        <dbReference type="ARBA" id="ARBA00002684"/>
    </source>
</evidence>
<keyword evidence="8 12" id="KW-1133">Transmembrane helix</keyword>
<evidence type="ECO:0000256" key="10">
    <source>
        <dbReference type="ARBA" id="ARBA00030750"/>
    </source>
</evidence>
<dbReference type="FunFam" id="1.20.81.30:FF:000001">
    <property type="entry name" value="Type II secretion system protein F"/>
    <property type="match status" value="2"/>
</dbReference>
<comment type="function">
    <text evidence="1">Component of the type II secretion system inner membrane complex required for the energy-dependent secretion of extracellular factors such as proteases and toxins from the periplasm.</text>
</comment>
<dbReference type="PRINTS" id="PR00812">
    <property type="entry name" value="BCTERIALGSPF"/>
</dbReference>
<evidence type="ECO:0000259" key="13">
    <source>
        <dbReference type="Pfam" id="PF00482"/>
    </source>
</evidence>
<evidence type="ECO:0000256" key="12">
    <source>
        <dbReference type="SAM" id="Phobius"/>
    </source>
</evidence>
<evidence type="ECO:0000256" key="2">
    <source>
        <dbReference type="ARBA" id="ARBA00004429"/>
    </source>
</evidence>
<keyword evidence="7 11" id="KW-0812">Transmembrane</keyword>
<dbReference type="InterPro" id="IPR003004">
    <property type="entry name" value="GspF/PilC"/>
</dbReference>
<evidence type="ECO:0000256" key="8">
    <source>
        <dbReference type="ARBA" id="ARBA00022989"/>
    </source>
</evidence>
<feature type="domain" description="Type II secretion system protein GspF" evidence="13">
    <location>
        <begin position="271"/>
        <end position="394"/>
    </location>
</feature>
<keyword evidence="5" id="KW-1003">Cell membrane</keyword>
<feature type="transmembrane region" description="Helical" evidence="12">
    <location>
        <begin position="168"/>
        <end position="190"/>
    </location>
</feature>
<accession>A0AAW6U2G9</accession>
<dbReference type="InterPro" id="IPR001992">
    <property type="entry name" value="T2SS_GspF/T4SS_PilC_CS"/>
</dbReference>
<comment type="similarity">
    <text evidence="3 11">Belongs to the GSP F family.</text>
</comment>
<keyword evidence="9 12" id="KW-0472">Membrane</keyword>
<name>A0AAW6U2G9_9BACT</name>
<proteinExistence type="inferred from homology"/>
<dbReference type="Proteomes" id="UP001431776">
    <property type="component" value="Unassembled WGS sequence"/>
</dbReference>
<evidence type="ECO:0000313" key="14">
    <source>
        <dbReference type="EMBL" id="MDI6450689.1"/>
    </source>
</evidence>
<comment type="subcellular location">
    <subcellularLocation>
        <location evidence="2">Cell inner membrane</location>
        <topology evidence="2">Multi-pass membrane protein</topology>
    </subcellularLocation>
    <subcellularLocation>
        <location evidence="11">Cell membrane</location>
        <topology evidence="11">Multi-pass membrane protein</topology>
    </subcellularLocation>
</comment>
<gene>
    <name evidence="14" type="ORF">QJ522_16645</name>
</gene>
<dbReference type="PROSITE" id="PS00874">
    <property type="entry name" value="T2SP_F"/>
    <property type="match status" value="1"/>
</dbReference>
<dbReference type="InterPro" id="IPR018076">
    <property type="entry name" value="T2SS_GspF_dom"/>
</dbReference>
<feature type="transmembrane region" description="Helical" evidence="12">
    <location>
        <begin position="221"/>
        <end position="240"/>
    </location>
</feature>
<evidence type="ECO:0000313" key="15">
    <source>
        <dbReference type="Proteomes" id="UP001431776"/>
    </source>
</evidence>
<comment type="caution">
    <text evidence="14">The sequence shown here is derived from an EMBL/GenBank/DDBJ whole genome shotgun (WGS) entry which is preliminary data.</text>
</comment>
<dbReference type="EMBL" id="JASCXX010000023">
    <property type="protein sequence ID" value="MDI6450689.1"/>
    <property type="molecule type" value="Genomic_DNA"/>
</dbReference>
<dbReference type="Pfam" id="PF00482">
    <property type="entry name" value="T2SSF"/>
    <property type="match status" value="2"/>
</dbReference>
<evidence type="ECO:0000256" key="5">
    <source>
        <dbReference type="ARBA" id="ARBA00022475"/>
    </source>
</evidence>
<dbReference type="GO" id="GO:0009306">
    <property type="term" value="P:protein secretion"/>
    <property type="evidence" value="ECO:0007669"/>
    <property type="project" value="InterPro"/>
</dbReference>
<protein>
    <recommendedName>
        <fullName evidence="10">General secretion pathway protein F</fullName>
    </recommendedName>
</protein>
<evidence type="ECO:0000256" key="9">
    <source>
        <dbReference type="ARBA" id="ARBA00023136"/>
    </source>
</evidence>
<sequence>MATFTYKAIDSAGRETVDKLVAADRAAAIDMIYGRQLCPVSVEKAEEARPGGVFAGIGGVSKREIDAFTRQLGNLLAAGVPMSRALGILSREASRTASKKLWATVHDQVAGGMALADALSLHPAAFSPIYVAMVRAGETGGFLDIVLDQIATFRAREAELKGRVKGALVYPIILAVLSAGIMVFLLTFFIPRFSQMFEEFGGSLPTLTRYIVTASDVLVKYWFILVIGIVLIVFGVQRMVTKEEGRRTMEGLLLRVPLFGTGVARFALVRFCRMLGTLVGAGVPLIASLRVAKEAIGNQVLADTVSNAIENVQKGHPLARSLEGCRVLFPPAVIEMVSVAEESGRLDQELVRLAGAYEAELDRYLKMMVTLIEPALLFLMAVLVGTVVIGMLLPIFNLQELIR</sequence>
<dbReference type="PANTHER" id="PTHR30012">
    <property type="entry name" value="GENERAL SECRETION PATHWAY PROTEIN"/>
    <property type="match status" value="1"/>
</dbReference>
<evidence type="ECO:0000256" key="11">
    <source>
        <dbReference type="RuleBase" id="RU003923"/>
    </source>
</evidence>
<feature type="domain" description="Type II secretion system protein GspF" evidence="13">
    <location>
        <begin position="68"/>
        <end position="191"/>
    </location>
</feature>
<dbReference type="PANTHER" id="PTHR30012:SF0">
    <property type="entry name" value="TYPE II SECRETION SYSTEM PROTEIN F-RELATED"/>
    <property type="match status" value="1"/>
</dbReference>
<organism evidence="14 15">
    <name type="scientific">Anaerobaca lacustris</name>
    <dbReference type="NCBI Taxonomy" id="3044600"/>
    <lineage>
        <taxon>Bacteria</taxon>
        <taxon>Pseudomonadati</taxon>
        <taxon>Planctomycetota</taxon>
        <taxon>Phycisphaerae</taxon>
        <taxon>Sedimentisphaerales</taxon>
        <taxon>Anaerobacaceae</taxon>
        <taxon>Anaerobaca</taxon>
    </lineage>
</organism>
<keyword evidence="15" id="KW-1185">Reference proteome</keyword>
<evidence type="ECO:0000256" key="4">
    <source>
        <dbReference type="ARBA" id="ARBA00022448"/>
    </source>
</evidence>